<protein>
    <submittedName>
        <fullName evidence="1">Uncharacterized protein</fullName>
    </submittedName>
</protein>
<evidence type="ECO:0000313" key="2">
    <source>
        <dbReference type="Proteomes" id="UP000624419"/>
    </source>
</evidence>
<sequence>MEDVPALSIEKVTMEQAEVLLSNLLALADREEEKFLIPFFGIVVTLEAIKNLLASKGFQ</sequence>
<comment type="caution">
    <text evidence="1">The sequence shown here is derived from an EMBL/GenBank/DDBJ whole genome shotgun (WGS) entry which is preliminary data.</text>
</comment>
<keyword evidence="2" id="KW-1185">Reference proteome</keyword>
<gene>
    <name evidence="1" type="ORF">HHX48_07325</name>
</gene>
<dbReference type="Proteomes" id="UP000624419">
    <property type="component" value="Unassembled WGS sequence"/>
</dbReference>
<organism evidence="1 2">
    <name type="scientific">Salinimonas profundi</name>
    <dbReference type="NCBI Taxonomy" id="2729140"/>
    <lineage>
        <taxon>Bacteria</taxon>
        <taxon>Pseudomonadati</taxon>
        <taxon>Pseudomonadota</taxon>
        <taxon>Gammaproteobacteria</taxon>
        <taxon>Alteromonadales</taxon>
        <taxon>Alteromonadaceae</taxon>
        <taxon>Alteromonas/Salinimonas group</taxon>
        <taxon>Salinimonas</taxon>
    </lineage>
</organism>
<reference evidence="1 2" key="1">
    <citation type="submission" date="2020-04" db="EMBL/GenBank/DDBJ databases">
        <title>Salinimonas sp. HHU 13199.</title>
        <authorList>
            <person name="Cui X."/>
            <person name="Zhang D."/>
        </authorList>
    </citation>
    <scope>NUCLEOTIDE SEQUENCE [LARGE SCALE GENOMIC DNA]</scope>
    <source>
        <strain evidence="1 2">HHU 13199</strain>
    </source>
</reference>
<proteinExistence type="predicted"/>
<accession>A0ABR8LH19</accession>
<dbReference type="EMBL" id="JABBXD010000002">
    <property type="protein sequence ID" value="MBD3585539.1"/>
    <property type="molecule type" value="Genomic_DNA"/>
</dbReference>
<dbReference type="RefSeq" id="WP_191023649.1">
    <property type="nucleotide sequence ID" value="NZ_JABBXD010000002.1"/>
</dbReference>
<evidence type="ECO:0000313" key="1">
    <source>
        <dbReference type="EMBL" id="MBD3585539.1"/>
    </source>
</evidence>
<name>A0ABR8LH19_9ALTE</name>